<evidence type="ECO:0000256" key="1">
    <source>
        <dbReference type="ARBA" id="ARBA00004141"/>
    </source>
</evidence>
<reference evidence="10" key="1">
    <citation type="journal article" date="2023" name="Mol. Phylogenet. Evol.">
        <title>Genome-scale phylogeny and comparative genomics of the fungal order Sordariales.</title>
        <authorList>
            <person name="Hensen N."/>
            <person name="Bonometti L."/>
            <person name="Westerberg I."/>
            <person name="Brannstrom I.O."/>
            <person name="Guillou S."/>
            <person name="Cros-Aarteil S."/>
            <person name="Calhoun S."/>
            <person name="Haridas S."/>
            <person name="Kuo A."/>
            <person name="Mondo S."/>
            <person name="Pangilinan J."/>
            <person name="Riley R."/>
            <person name="LaButti K."/>
            <person name="Andreopoulos B."/>
            <person name="Lipzen A."/>
            <person name="Chen C."/>
            <person name="Yan M."/>
            <person name="Daum C."/>
            <person name="Ng V."/>
            <person name="Clum A."/>
            <person name="Steindorff A."/>
            <person name="Ohm R.A."/>
            <person name="Martin F."/>
            <person name="Silar P."/>
            <person name="Natvig D.O."/>
            <person name="Lalanne C."/>
            <person name="Gautier V."/>
            <person name="Ament-Velasquez S.L."/>
            <person name="Kruys A."/>
            <person name="Hutchinson M.I."/>
            <person name="Powell A.J."/>
            <person name="Barry K."/>
            <person name="Miller A.N."/>
            <person name="Grigoriev I.V."/>
            <person name="Debuchy R."/>
            <person name="Gladieux P."/>
            <person name="Hiltunen Thoren M."/>
            <person name="Johannesson H."/>
        </authorList>
    </citation>
    <scope>NUCLEOTIDE SEQUENCE</scope>
    <source>
        <strain evidence="10">CBS 118394</strain>
    </source>
</reference>
<accession>A0AAE0HXM4</accession>
<evidence type="ECO:0000256" key="5">
    <source>
        <dbReference type="ARBA" id="ARBA00022989"/>
    </source>
</evidence>
<dbReference type="InterPro" id="IPR020846">
    <property type="entry name" value="MFS_dom"/>
</dbReference>
<keyword evidence="11" id="KW-1185">Reference proteome</keyword>
<feature type="transmembrane region" description="Helical" evidence="8">
    <location>
        <begin position="94"/>
        <end position="114"/>
    </location>
</feature>
<comment type="subcellular location">
    <subcellularLocation>
        <location evidence="1">Membrane</location>
        <topology evidence="1">Multi-pass membrane protein</topology>
    </subcellularLocation>
</comment>
<evidence type="ECO:0000256" key="2">
    <source>
        <dbReference type="ARBA" id="ARBA00007520"/>
    </source>
</evidence>
<feature type="transmembrane region" description="Helical" evidence="8">
    <location>
        <begin position="423"/>
        <end position="447"/>
    </location>
</feature>
<dbReference type="InterPro" id="IPR011701">
    <property type="entry name" value="MFS"/>
</dbReference>
<dbReference type="GO" id="GO:0005886">
    <property type="term" value="C:plasma membrane"/>
    <property type="evidence" value="ECO:0007669"/>
    <property type="project" value="TreeGrafter"/>
</dbReference>
<feature type="compositionally biased region" description="Basic and acidic residues" evidence="7">
    <location>
        <begin position="1"/>
        <end position="21"/>
    </location>
</feature>
<evidence type="ECO:0000256" key="7">
    <source>
        <dbReference type="SAM" id="MobiDB-lite"/>
    </source>
</evidence>
<comment type="caution">
    <text evidence="10">The sequence shown here is derived from an EMBL/GenBank/DDBJ whole genome shotgun (WGS) entry which is preliminary data.</text>
</comment>
<feature type="transmembrane region" description="Helical" evidence="8">
    <location>
        <begin position="287"/>
        <end position="306"/>
    </location>
</feature>
<feature type="transmembrane region" description="Helical" evidence="8">
    <location>
        <begin position="126"/>
        <end position="145"/>
    </location>
</feature>
<dbReference type="Pfam" id="PF07690">
    <property type="entry name" value="MFS_1"/>
    <property type="match status" value="1"/>
</dbReference>
<dbReference type="EMBL" id="JAUEDM010000007">
    <property type="protein sequence ID" value="KAK3314412.1"/>
    <property type="molecule type" value="Genomic_DNA"/>
</dbReference>
<dbReference type="Proteomes" id="UP001283341">
    <property type="component" value="Unassembled WGS sequence"/>
</dbReference>
<evidence type="ECO:0000256" key="4">
    <source>
        <dbReference type="ARBA" id="ARBA00022692"/>
    </source>
</evidence>
<dbReference type="Gene3D" id="1.20.1250.20">
    <property type="entry name" value="MFS general substrate transporter like domains"/>
    <property type="match status" value="1"/>
</dbReference>
<proteinExistence type="inferred from homology"/>
<keyword evidence="3" id="KW-0813">Transport</keyword>
<feature type="region of interest" description="Disordered" evidence="7">
    <location>
        <begin position="1"/>
        <end position="49"/>
    </location>
</feature>
<feature type="transmembrane region" description="Helical" evidence="8">
    <location>
        <begin position="151"/>
        <end position="176"/>
    </location>
</feature>
<feature type="transmembrane region" description="Helical" evidence="8">
    <location>
        <begin position="255"/>
        <end position="281"/>
    </location>
</feature>
<feature type="transmembrane region" description="Helical" evidence="8">
    <location>
        <begin position="393"/>
        <end position="411"/>
    </location>
</feature>
<organism evidence="10 11">
    <name type="scientific">Apodospora peruviana</name>
    <dbReference type="NCBI Taxonomy" id="516989"/>
    <lineage>
        <taxon>Eukaryota</taxon>
        <taxon>Fungi</taxon>
        <taxon>Dikarya</taxon>
        <taxon>Ascomycota</taxon>
        <taxon>Pezizomycotina</taxon>
        <taxon>Sordariomycetes</taxon>
        <taxon>Sordariomycetidae</taxon>
        <taxon>Sordariales</taxon>
        <taxon>Lasiosphaeriaceae</taxon>
        <taxon>Apodospora</taxon>
    </lineage>
</organism>
<evidence type="ECO:0000259" key="9">
    <source>
        <dbReference type="PROSITE" id="PS50850"/>
    </source>
</evidence>
<name>A0AAE0HXM4_9PEZI</name>
<evidence type="ECO:0000313" key="11">
    <source>
        <dbReference type="Proteomes" id="UP001283341"/>
    </source>
</evidence>
<comment type="similarity">
    <text evidence="2">Belongs to the major facilitator superfamily. TCR/Tet family.</text>
</comment>
<feature type="compositionally biased region" description="Polar residues" evidence="7">
    <location>
        <begin position="35"/>
        <end position="46"/>
    </location>
</feature>
<feature type="transmembrane region" description="Helical" evidence="8">
    <location>
        <begin position="327"/>
        <end position="348"/>
    </location>
</feature>
<feature type="transmembrane region" description="Helical" evidence="8">
    <location>
        <begin position="183"/>
        <end position="203"/>
    </location>
</feature>
<dbReference type="PANTHER" id="PTHR23501">
    <property type="entry name" value="MAJOR FACILITATOR SUPERFAMILY"/>
    <property type="match status" value="1"/>
</dbReference>
<feature type="domain" description="Major facilitator superfamily (MFS) profile" evidence="9">
    <location>
        <begin position="61"/>
        <end position="562"/>
    </location>
</feature>
<feature type="transmembrane region" description="Helical" evidence="8">
    <location>
        <begin position="368"/>
        <end position="386"/>
    </location>
</feature>
<feature type="transmembrane region" description="Helical" evidence="8">
    <location>
        <begin position="55"/>
        <end position="74"/>
    </location>
</feature>
<evidence type="ECO:0000256" key="8">
    <source>
        <dbReference type="SAM" id="Phobius"/>
    </source>
</evidence>
<dbReference type="GO" id="GO:0022857">
    <property type="term" value="F:transmembrane transporter activity"/>
    <property type="evidence" value="ECO:0007669"/>
    <property type="project" value="InterPro"/>
</dbReference>
<keyword evidence="4 8" id="KW-0812">Transmembrane</keyword>
<evidence type="ECO:0000256" key="6">
    <source>
        <dbReference type="ARBA" id="ARBA00023136"/>
    </source>
</evidence>
<dbReference type="SUPFAM" id="SSF103473">
    <property type="entry name" value="MFS general substrate transporter"/>
    <property type="match status" value="1"/>
</dbReference>
<protein>
    <submittedName>
        <fullName evidence="10">Major facilitator superfamily domain-containing protein</fullName>
    </submittedName>
</protein>
<reference evidence="10" key="2">
    <citation type="submission" date="2023-06" db="EMBL/GenBank/DDBJ databases">
        <authorList>
            <consortium name="Lawrence Berkeley National Laboratory"/>
            <person name="Haridas S."/>
            <person name="Hensen N."/>
            <person name="Bonometti L."/>
            <person name="Westerberg I."/>
            <person name="Brannstrom I.O."/>
            <person name="Guillou S."/>
            <person name="Cros-Aarteil S."/>
            <person name="Calhoun S."/>
            <person name="Kuo A."/>
            <person name="Mondo S."/>
            <person name="Pangilinan J."/>
            <person name="Riley R."/>
            <person name="Labutti K."/>
            <person name="Andreopoulos B."/>
            <person name="Lipzen A."/>
            <person name="Chen C."/>
            <person name="Yanf M."/>
            <person name="Daum C."/>
            <person name="Ng V."/>
            <person name="Clum A."/>
            <person name="Steindorff A."/>
            <person name="Ohm R."/>
            <person name="Martin F."/>
            <person name="Silar P."/>
            <person name="Natvig D."/>
            <person name="Lalanne C."/>
            <person name="Gautier V."/>
            <person name="Ament-Velasquez S.L."/>
            <person name="Kruys A."/>
            <person name="Hutchinson M.I."/>
            <person name="Powell A.J."/>
            <person name="Barry K."/>
            <person name="Miller A.N."/>
            <person name="Grigoriev I.V."/>
            <person name="Debuchy R."/>
            <person name="Gladieux P."/>
            <person name="Thoren M.H."/>
            <person name="Johannesson H."/>
        </authorList>
    </citation>
    <scope>NUCLEOTIDE SEQUENCE</scope>
    <source>
        <strain evidence="10">CBS 118394</strain>
    </source>
</reference>
<dbReference type="InterPro" id="IPR036259">
    <property type="entry name" value="MFS_trans_sf"/>
</dbReference>
<feature type="transmembrane region" description="Helical" evidence="8">
    <location>
        <begin position="534"/>
        <end position="553"/>
    </location>
</feature>
<dbReference type="PANTHER" id="PTHR23501:SF12">
    <property type="entry name" value="MAJOR FACILITATOR SUPERFAMILY (MFS) PROFILE DOMAIN-CONTAINING PROTEIN-RELATED"/>
    <property type="match status" value="1"/>
</dbReference>
<feature type="transmembrane region" description="Helical" evidence="8">
    <location>
        <begin position="215"/>
        <end position="234"/>
    </location>
</feature>
<evidence type="ECO:0000313" key="10">
    <source>
        <dbReference type="EMBL" id="KAK3314412.1"/>
    </source>
</evidence>
<keyword evidence="5 8" id="KW-1133">Transmembrane helix</keyword>
<dbReference type="PROSITE" id="PS50850">
    <property type="entry name" value="MFS"/>
    <property type="match status" value="1"/>
</dbReference>
<dbReference type="AlphaFoldDB" id="A0AAE0HXM4"/>
<gene>
    <name evidence="10" type="ORF">B0H66DRAFT_607636</name>
</gene>
<keyword evidence="6 8" id="KW-0472">Membrane</keyword>
<sequence length="562" mass="60383">MAEETKLRADAELEKGSRSDQDVITPPVAPRSVDQETASPDPTNSPVRPERTITGFRWVLVCFGVLSANALYGLDTTIVADIQAAVAESFNNVAQLGWLGVGFTLGSTVAILPLGKSFGIFDTKWLFIGCLTLFAAMSALCGAAPTMQAMIVGRVFAGAGGAGMYLGTINLFISLCSAKEQPFYLSLIGFVYGGGCILGPLVGGAFTDSDATWRWAFYLNLVIFAVAAPIYVFLLPSLPKRPDTTWTQKLRGLDWLGIALSAGLWICFTLAFSFGGIIWAWDDGRTIALIVLFGTFTICLVATQYFSLFTNKIDRIFPCDLLTNPQLIIQYICLAAGGGASMFVSVYYIPLYFLFVYGDSGTQAAVRLLPFICFYVAGVLLCGAILGRTGYHILWYITAGLCLTAGGAAMYTVRVHTPTANIIGYSVLLGVGQVTSMAPYNLVNLLVRSDRAAEAIQFLNIAQGSSQLMGLAVASLIFQTGTFSGLKAVFDGIGYTDEEIRAAVAGARSAVLQQASPELRDRAMEVIVHNINNVWLMVVAAGALHTVCSMFLTRTRFVHPVE</sequence>
<evidence type="ECO:0000256" key="3">
    <source>
        <dbReference type="ARBA" id="ARBA00022448"/>
    </source>
</evidence>